<dbReference type="AlphaFoldDB" id="A0A382D1L4"/>
<keyword evidence="1" id="KW-0472">Membrane</keyword>
<feature type="transmembrane region" description="Helical" evidence="1">
    <location>
        <begin position="38"/>
        <end position="62"/>
    </location>
</feature>
<accession>A0A382D1L4</accession>
<name>A0A382D1L4_9ZZZZ</name>
<keyword evidence="1" id="KW-0812">Transmembrane</keyword>
<gene>
    <name evidence="2" type="ORF">METZ01_LOCUS184317</name>
</gene>
<dbReference type="EMBL" id="UINC01036858">
    <property type="protein sequence ID" value="SVB31463.1"/>
    <property type="molecule type" value="Genomic_DNA"/>
</dbReference>
<organism evidence="2">
    <name type="scientific">marine metagenome</name>
    <dbReference type="NCBI Taxonomy" id="408172"/>
    <lineage>
        <taxon>unclassified sequences</taxon>
        <taxon>metagenomes</taxon>
        <taxon>ecological metagenomes</taxon>
    </lineage>
</organism>
<protein>
    <submittedName>
        <fullName evidence="2">Uncharacterized protein</fullName>
    </submittedName>
</protein>
<evidence type="ECO:0000256" key="1">
    <source>
        <dbReference type="SAM" id="Phobius"/>
    </source>
</evidence>
<evidence type="ECO:0000313" key="2">
    <source>
        <dbReference type="EMBL" id="SVB31463.1"/>
    </source>
</evidence>
<reference evidence="2" key="1">
    <citation type="submission" date="2018-05" db="EMBL/GenBank/DDBJ databases">
        <authorList>
            <person name="Lanie J.A."/>
            <person name="Ng W.-L."/>
            <person name="Kazmierczak K.M."/>
            <person name="Andrzejewski T.M."/>
            <person name="Davidsen T.M."/>
            <person name="Wayne K.J."/>
            <person name="Tettelin H."/>
            <person name="Glass J.I."/>
            <person name="Rusch D."/>
            <person name="Podicherti R."/>
            <person name="Tsui H.-C.T."/>
            <person name="Winkler M.E."/>
        </authorList>
    </citation>
    <scope>NUCLEOTIDE SEQUENCE</scope>
</reference>
<sequence length="79" mass="9413">MLWIELALSTATLLSIWMITNRKRGGVRCGLGLQLIWLYYWIFVTRQYGFILIDFGILFIYADRLIKNYKHKNLPDASW</sequence>
<keyword evidence="1" id="KW-1133">Transmembrane helix</keyword>
<proteinExistence type="predicted"/>